<dbReference type="Proteomes" id="UP000655287">
    <property type="component" value="Unassembled WGS sequence"/>
</dbReference>
<name>A0A919R942_9ACTN</name>
<comment type="caution">
    <text evidence="2">The sequence shown here is derived from an EMBL/GenBank/DDBJ whole genome shotgun (WGS) entry which is preliminary data.</text>
</comment>
<protein>
    <submittedName>
        <fullName evidence="2">Uncharacterized protein</fullName>
    </submittedName>
</protein>
<dbReference type="AlphaFoldDB" id="A0A919R942"/>
<accession>A0A919R942</accession>
<gene>
    <name evidence="2" type="ORF">Sru01_45770</name>
</gene>
<sequence>MVLAVDAVPGVAQVRQQFHRHRAPGPPLVQDHAPTLTVPPPRARPPGATGCSIARGHAPKTPDRAGSLVNMEKSGPQFRVIYNRWRFTGLKPSAPTRDSGGKPPPMTLHRAAGVRSTAPAARSR</sequence>
<organism evidence="2 3">
    <name type="scientific">Sphaerisporangium rufum</name>
    <dbReference type="NCBI Taxonomy" id="1381558"/>
    <lineage>
        <taxon>Bacteria</taxon>
        <taxon>Bacillati</taxon>
        <taxon>Actinomycetota</taxon>
        <taxon>Actinomycetes</taxon>
        <taxon>Streptosporangiales</taxon>
        <taxon>Streptosporangiaceae</taxon>
        <taxon>Sphaerisporangium</taxon>
    </lineage>
</organism>
<dbReference type="EMBL" id="BOOU01000059">
    <property type="protein sequence ID" value="GII79595.1"/>
    <property type="molecule type" value="Genomic_DNA"/>
</dbReference>
<evidence type="ECO:0000313" key="3">
    <source>
        <dbReference type="Proteomes" id="UP000655287"/>
    </source>
</evidence>
<feature type="region of interest" description="Disordered" evidence="1">
    <location>
        <begin position="22"/>
        <end position="72"/>
    </location>
</feature>
<keyword evidence="3" id="KW-1185">Reference proteome</keyword>
<feature type="region of interest" description="Disordered" evidence="1">
    <location>
        <begin position="90"/>
        <end position="124"/>
    </location>
</feature>
<reference evidence="2" key="1">
    <citation type="submission" date="2021-01" db="EMBL/GenBank/DDBJ databases">
        <title>Whole genome shotgun sequence of Sphaerisporangium rufum NBRC 109079.</title>
        <authorList>
            <person name="Komaki H."/>
            <person name="Tamura T."/>
        </authorList>
    </citation>
    <scope>NUCLEOTIDE SEQUENCE</scope>
    <source>
        <strain evidence="2">NBRC 109079</strain>
    </source>
</reference>
<proteinExistence type="predicted"/>
<evidence type="ECO:0000313" key="2">
    <source>
        <dbReference type="EMBL" id="GII79595.1"/>
    </source>
</evidence>
<evidence type="ECO:0000256" key="1">
    <source>
        <dbReference type="SAM" id="MobiDB-lite"/>
    </source>
</evidence>